<dbReference type="OrthoDB" id="9849129at2"/>
<proteinExistence type="predicted"/>
<reference evidence="2 3" key="1">
    <citation type="submission" date="2019-04" db="EMBL/GenBank/DDBJ databases">
        <title>Sphingomonas psychrotolerans sp. nov., isolated from soil in the Tianshan Mountains, Xinjiang, China.</title>
        <authorList>
            <person name="Luo Y."/>
            <person name="Sheng H."/>
        </authorList>
    </citation>
    <scope>NUCLEOTIDE SEQUENCE [LARGE SCALE GENOMIC DNA]</scope>
    <source>
        <strain evidence="2 3">KIS18-15</strain>
    </source>
</reference>
<evidence type="ECO:0000256" key="1">
    <source>
        <dbReference type="SAM" id="MobiDB-lite"/>
    </source>
</evidence>
<accession>A0A4S1WT89</accession>
<protein>
    <submittedName>
        <fullName evidence="2">Uncharacterized protein</fullName>
    </submittedName>
</protein>
<evidence type="ECO:0000313" key="2">
    <source>
        <dbReference type="EMBL" id="TGX45925.1"/>
    </source>
</evidence>
<dbReference type="EMBL" id="SRXU01000001">
    <property type="protein sequence ID" value="TGX45925.1"/>
    <property type="molecule type" value="Genomic_DNA"/>
</dbReference>
<feature type="region of interest" description="Disordered" evidence="1">
    <location>
        <begin position="31"/>
        <end position="66"/>
    </location>
</feature>
<keyword evidence="3" id="KW-1185">Reference proteome</keyword>
<sequence>MMLETAFESDFEGLIESDFEFDNEDYGEDFGEFDEAARPRSRGRSGRGARPGVKLPPRGNAVPRPAATGFATKAELNATAKRLDDRIHTTSAAVKTLETRSRAVEREVGSMGNALRKEIALRKKETAELKKGLDESRQIAMILPLIGGGNDKFSKILPILLYGGGLGGTTPSAGGGDNTGMMTTMMMAIALTA</sequence>
<evidence type="ECO:0000313" key="3">
    <source>
        <dbReference type="Proteomes" id="UP000309848"/>
    </source>
</evidence>
<dbReference type="RefSeq" id="WP_135982227.1">
    <property type="nucleotide sequence ID" value="NZ_JAASQM010000001.1"/>
</dbReference>
<organism evidence="2 3">
    <name type="scientific">Sphingomonas naasensis</name>
    <dbReference type="NCBI Taxonomy" id="1344951"/>
    <lineage>
        <taxon>Bacteria</taxon>
        <taxon>Pseudomonadati</taxon>
        <taxon>Pseudomonadota</taxon>
        <taxon>Alphaproteobacteria</taxon>
        <taxon>Sphingomonadales</taxon>
        <taxon>Sphingomonadaceae</taxon>
        <taxon>Sphingomonas</taxon>
    </lineage>
</organism>
<comment type="caution">
    <text evidence="2">The sequence shown here is derived from an EMBL/GenBank/DDBJ whole genome shotgun (WGS) entry which is preliminary data.</text>
</comment>
<gene>
    <name evidence="2" type="ORF">E5A74_01760</name>
</gene>
<name>A0A4S1WT89_9SPHN</name>
<dbReference type="Proteomes" id="UP000309848">
    <property type="component" value="Unassembled WGS sequence"/>
</dbReference>
<dbReference type="AlphaFoldDB" id="A0A4S1WT89"/>